<dbReference type="PANTHER" id="PTHR37298:SF1">
    <property type="entry name" value="UPF0111 PROTEIN YKAA"/>
    <property type="match status" value="1"/>
</dbReference>
<sequence length="208" mass="22595">MGLLTGSGEDSVLALLEESGRNVERSALVLRDLMADYPVHAELARELVVLEHEGDRITHDLIVQLGAQKKTTAVTAEDGYALATALDDIVDYAEQTGDMLGVYGVEAPMEQAVEMCEVLVGASEQVAIALRSLRSGTDINAALVEIHRLENVGDKLHREALAALFSGGIDPMVVIRWKDIFSWLESSIDSCEQVAHQLEGIMLRGRRG</sequence>
<dbReference type="Gene3D" id="1.20.58.220">
    <property type="entry name" value="Phosphate transport system protein phou homolog 2, domain 2"/>
    <property type="match status" value="1"/>
</dbReference>
<dbReference type="PANTHER" id="PTHR37298">
    <property type="entry name" value="UPF0111 PROTEIN YKAA"/>
    <property type="match status" value="1"/>
</dbReference>
<name>A0A6J5YX25_9ZZZZ</name>
<reference evidence="2" key="1">
    <citation type="submission" date="2020-05" db="EMBL/GenBank/DDBJ databases">
        <authorList>
            <person name="Chiriac C."/>
            <person name="Salcher M."/>
            <person name="Ghai R."/>
            <person name="Kavagutti S V."/>
        </authorList>
    </citation>
    <scope>NUCLEOTIDE SEQUENCE</scope>
</reference>
<dbReference type="Pfam" id="PF01865">
    <property type="entry name" value="PhoU_div"/>
    <property type="match status" value="1"/>
</dbReference>
<proteinExistence type="inferred from homology"/>
<dbReference type="EMBL" id="CAESAN010000002">
    <property type="protein sequence ID" value="CAB4334026.1"/>
    <property type="molecule type" value="Genomic_DNA"/>
</dbReference>
<organism evidence="2">
    <name type="scientific">freshwater metagenome</name>
    <dbReference type="NCBI Taxonomy" id="449393"/>
    <lineage>
        <taxon>unclassified sequences</taxon>
        <taxon>metagenomes</taxon>
        <taxon>ecological metagenomes</taxon>
    </lineage>
</organism>
<protein>
    <submittedName>
        <fullName evidence="2">Unannotated protein</fullName>
    </submittedName>
</protein>
<accession>A0A6J5YX25</accession>
<dbReference type="InterPro" id="IPR018445">
    <property type="entry name" value="Put_Phosphate_transp_reg"/>
</dbReference>
<dbReference type="InterPro" id="IPR038078">
    <property type="entry name" value="PhoU-like_sf"/>
</dbReference>
<gene>
    <name evidence="2" type="ORF">UFOPK3547_00039</name>
</gene>
<comment type="similarity">
    <text evidence="1">Belongs to the UPF0111 family.</text>
</comment>
<dbReference type="InterPro" id="IPR052912">
    <property type="entry name" value="UPF0111_domain"/>
</dbReference>
<evidence type="ECO:0000256" key="1">
    <source>
        <dbReference type="ARBA" id="ARBA00008591"/>
    </source>
</evidence>
<dbReference type="AlphaFoldDB" id="A0A6J5YX25"/>
<evidence type="ECO:0000313" key="2">
    <source>
        <dbReference type="EMBL" id="CAB4334026.1"/>
    </source>
</evidence>